<dbReference type="HOGENOM" id="CLU_2043702_0_0_1"/>
<organism evidence="2 3">
    <name type="scientific">Phlebiopsis gigantea (strain 11061_1 CR5-6)</name>
    <name type="common">White-rot fungus</name>
    <name type="synonym">Peniophora gigantea</name>
    <dbReference type="NCBI Taxonomy" id="745531"/>
    <lineage>
        <taxon>Eukaryota</taxon>
        <taxon>Fungi</taxon>
        <taxon>Dikarya</taxon>
        <taxon>Basidiomycota</taxon>
        <taxon>Agaricomycotina</taxon>
        <taxon>Agaricomycetes</taxon>
        <taxon>Polyporales</taxon>
        <taxon>Phanerochaetaceae</taxon>
        <taxon>Phlebiopsis</taxon>
    </lineage>
</organism>
<keyword evidence="1" id="KW-1133">Transmembrane helix</keyword>
<name>A0A0C3PQP7_PHLG1</name>
<dbReference type="OrthoDB" id="3188789at2759"/>
<dbReference type="EMBL" id="KN840465">
    <property type="protein sequence ID" value="KIP09473.1"/>
    <property type="molecule type" value="Genomic_DNA"/>
</dbReference>
<accession>A0A0C3PQP7</accession>
<evidence type="ECO:0000256" key="1">
    <source>
        <dbReference type="SAM" id="Phobius"/>
    </source>
</evidence>
<keyword evidence="3" id="KW-1185">Reference proteome</keyword>
<gene>
    <name evidence="2" type="ORF">PHLGIDRAFT_34384</name>
</gene>
<keyword evidence="1" id="KW-0472">Membrane</keyword>
<dbReference type="AlphaFoldDB" id="A0A0C3PQP7"/>
<evidence type="ECO:0008006" key="4">
    <source>
        <dbReference type="Google" id="ProtNLM"/>
    </source>
</evidence>
<feature type="transmembrane region" description="Helical" evidence="1">
    <location>
        <begin position="12"/>
        <end position="33"/>
    </location>
</feature>
<sequence>MPLTTAAMRNPFLIARFVLFSIITYLNILALGFAAWEISSMSSSGLPVPGSPIFVIFNACVLFFFTVLAGAELVFPKARTAQVKFECGWTAFMSSLQLACAIDVTINGPPVYCGLQLYQTV</sequence>
<reference evidence="2 3" key="1">
    <citation type="journal article" date="2014" name="PLoS Genet.">
        <title>Analysis of the Phlebiopsis gigantea genome, transcriptome and secretome provides insight into its pioneer colonization strategies of wood.</title>
        <authorList>
            <person name="Hori C."/>
            <person name="Ishida T."/>
            <person name="Igarashi K."/>
            <person name="Samejima M."/>
            <person name="Suzuki H."/>
            <person name="Master E."/>
            <person name="Ferreira P."/>
            <person name="Ruiz-Duenas F.J."/>
            <person name="Held B."/>
            <person name="Canessa P."/>
            <person name="Larrondo L.F."/>
            <person name="Schmoll M."/>
            <person name="Druzhinina I.S."/>
            <person name="Kubicek C.P."/>
            <person name="Gaskell J.A."/>
            <person name="Kersten P."/>
            <person name="St John F."/>
            <person name="Glasner J."/>
            <person name="Sabat G."/>
            <person name="Splinter BonDurant S."/>
            <person name="Syed K."/>
            <person name="Yadav J."/>
            <person name="Mgbeahuruike A.C."/>
            <person name="Kovalchuk A."/>
            <person name="Asiegbu F.O."/>
            <person name="Lackner G."/>
            <person name="Hoffmeister D."/>
            <person name="Rencoret J."/>
            <person name="Gutierrez A."/>
            <person name="Sun H."/>
            <person name="Lindquist E."/>
            <person name="Barry K."/>
            <person name="Riley R."/>
            <person name="Grigoriev I.V."/>
            <person name="Henrissat B."/>
            <person name="Kues U."/>
            <person name="Berka R.M."/>
            <person name="Martinez A.T."/>
            <person name="Covert S.F."/>
            <person name="Blanchette R.A."/>
            <person name="Cullen D."/>
        </authorList>
    </citation>
    <scope>NUCLEOTIDE SEQUENCE [LARGE SCALE GENOMIC DNA]</scope>
    <source>
        <strain evidence="2 3">11061_1 CR5-6</strain>
    </source>
</reference>
<evidence type="ECO:0000313" key="3">
    <source>
        <dbReference type="Proteomes" id="UP000053257"/>
    </source>
</evidence>
<proteinExistence type="predicted"/>
<dbReference type="Proteomes" id="UP000053257">
    <property type="component" value="Unassembled WGS sequence"/>
</dbReference>
<feature type="non-terminal residue" evidence="2">
    <location>
        <position position="121"/>
    </location>
</feature>
<protein>
    <recommendedName>
        <fullName evidence="4">MARVEL domain-containing protein</fullName>
    </recommendedName>
</protein>
<dbReference type="STRING" id="745531.A0A0C3PQP7"/>
<keyword evidence="1" id="KW-0812">Transmembrane</keyword>
<feature type="transmembrane region" description="Helical" evidence="1">
    <location>
        <begin position="53"/>
        <end position="75"/>
    </location>
</feature>
<evidence type="ECO:0000313" key="2">
    <source>
        <dbReference type="EMBL" id="KIP09473.1"/>
    </source>
</evidence>